<dbReference type="Pfam" id="PF13837">
    <property type="entry name" value="Myb_DNA-bind_4"/>
    <property type="match status" value="1"/>
</dbReference>
<dbReference type="Proteomes" id="UP001295444">
    <property type="component" value="Chromosome 03"/>
</dbReference>
<gene>
    <name evidence="4" type="ORF">PECUL_23A044203</name>
</gene>
<evidence type="ECO:0000313" key="4">
    <source>
        <dbReference type="EMBL" id="CAH2275052.1"/>
    </source>
</evidence>
<feature type="region of interest" description="Disordered" evidence="2">
    <location>
        <begin position="77"/>
        <end position="112"/>
    </location>
</feature>
<organism evidence="4 5">
    <name type="scientific">Pelobates cultripes</name>
    <name type="common">Western spadefoot toad</name>
    <dbReference type="NCBI Taxonomy" id="61616"/>
    <lineage>
        <taxon>Eukaryota</taxon>
        <taxon>Metazoa</taxon>
        <taxon>Chordata</taxon>
        <taxon>Craniata</taxon>
        <taxon>Vertebrata</taxon>
        <taxon>Euteleostomi</taxon>
        <taxon>Amphibia</taxon>
        <taxon>Batrachia</taxon>
        <taxon>Anura</taxon>
        <taxon>Pelobatoidea</taxon>
        <taxon>Pelobatidae</taxon>
        <taxon>Pelobates</taxon>
    </lineage>
</organism>
<dbReference type="Gene3D" id="1.10.10.60">
    <property type="entry name" value="Homeodomain-like"/>
    <property type="match status" value="1"/>
</dbReference>
<sequence>MPANNSKVWSAQELSTFLTIIGDSVIQSELDGSVRNEKVYKDISQRMAAEGFERTSVSDTVDGLSNDTSTFSYVSDDGPSTSFCSTSTMTSTQTQPQTQPQSMPNATRHTGDRRRFQLDLRTVMEDMQAAEERQQERMENLSERRFQALRQDAQEARRQETEIARQQMEQLATFNQAFLGVLGQLVQVLGGSRDPRSPPWQ</sequence>
<name>A0AAD1RQG5_PELCU</name>
<feature type="compositionally biased region" description="Low complexity" evidence="2">
    <location>
        <begin position="79"/>
        <end position="104"/>
    </location>
</feature>
<evidence type="ECO:0000256" key="2">
    <source>
        <dbReference type="SAM" id="MobiDB-lite"/>
    </source>
</evidence>
<dbReference type="AlphaFoldDB" id="A0AAD1RQG5"/>
<accession>A0AAD1RQG5</accession>
<keyword evidence="5" id="KW-1185">Reference proteome</keyword>
<evidence type="ECO:0000313" key="5">
    <source>
        <dbReference type="Proteomes" id="UP001295444"/>
    </source>
</evidence>
<evidence type="ECO:0000259" key="3">
    <source>
        <dbReference type="Pfam" id="PF13837"/>
    </source>
</evidence>
<keyword evidence="1" id="KW-0175">Coiled coil</keyword>
<proteinExistence type="predicted"/>
<feature type="coiled-coil region" evidence="1">
    <location>
        <begin position="113"/>
        <end position="169"/>
    </location>
</feature>
<evidence type="ECO:0000256" key="1">
    <source>
        <dbReference type="SAM" id="Coils"/>
    </source>
</evidence>
<feature type="domain" description="Myb/SANT-like DNA-binding" evidence="3">
    <location>
        <begin position="7"/>
        <end position="56"/>
    </location>
</feature>
<dbReference type="InterPro" id="IPR044822">
    <property type="entry name" value="Myb_DNA-bind_4"/>
</dbReference>
<dbReference type="EMBL" id="OW240914">
    <property type="protein sequence ID" value="CAH2275052.1"/>
    <property type="molecule type" value="Genomic_DNA"/>
</dbReference>
<protein>
    <recommendedName>
        <fullName evidence="3">Myb/SANT-like DNA-binding domain-containing protein</fullName>
    </recommendedName>
</protein>
<reference evidence="4" key="1">
    <citation type="submission" date="2022-03" db="EMBL/GenBank/DDBJ databases">
        <authorList>
            <person name="Alioto T."/>
            <person name="Alioto T."/>
            <person name="Gomez Garrido J."/>
        </authorList>
    </citation>
    <scope>NUCLEOTIDE SEQUENCE</scope>
</reference>